<dbReference type="Proteomes" id="UP000019095">
    <property type="component" value="Chromosome"/>
</dbReference>
<evidence type="ECO:0000256" key="5">
    <source>
        <dbReference type="HAMAP-Rule" id="MF_00694"/>
    </source>
</evidence>
<evidence type="ECO:0000313" key="10">
    <source>
        <dbReference type="Proteomes" id="UP000019095"/>
    </source>
</evidence>
<dbReference type="GO" id="GO:0008840">
    <property type="term" value="F:4-hydroxy-tetrahydrodipicolinate synthase activity"/>
    <property type="evidence" value="ECO:0007669"/>
    <property type="project" value="TreeGrafter"/>
</dbReference>
<dbReference type="Pfam" id="PF00701">
    <property type="entry name" value="DHDPS"/>
    <property type="match status" value="1"/>
</dbReference>
<dbReference type="PIRSF" id="PIRSF001365">
    <property type="entry name" value="DHDPS"/>
    <property type="match status" value="1"/>
</dbReference>
<dbReference type="STRING" id="1247726.MIM_c20060"/>
<feature type="binding site" evidence="8">
    <location>
        <position position="54"/>
    </location>
    <ligand>
        <name>pyruvate</name>
        <dbReference type="ChEBI" id="CHEBI:15361"/>
    </ligand>
</feature>
<feature type="active site" description="Proton donor/acceptor" evidence="7">
    <location>
        <position position="140"/>
    </location>
</feature>
<keyword evidence="10" id="KW-1185">Reference proteome</keyword>
<evidence type="ECO:0000256" key="3">
    <source>
        <dbReference type="ARBA" id="ARBA00007592"/>
    </source>
</evidence>
<feature type="active site" description="Schiff-base intermediate with substrate" evidence="7">
    <location>
        <position position="166"/>
    </location>
</feature>
<dbReference type="SUPFAM" id="SSF51569">
    <property type="entry name" value="Aldolase"/>
    <property type="match status" value="1"/>
</dbReference>
<dbReference type="EC" id="4.2.1.41" evidence="5"/>
<dbReference type="InterPro" id="IPR017655">
    <property type="entry name" value="Dehydro-deoxyglucarate_dehyd"/>
</dbReference>
<accession>W0PBG9</accession>
<evidence type="ECO:0000256" key="2">
    <source>
        <dbReference type="ARBA" id="ARBA00004983"/>
    </source>
</evidence>
<comment type="pathway">
    <text evidence="2 5">Carbohydrate acid metabolism; D-glucarate degradation; 2,5-dioxopentanoate from D-glucarate: step 2/2.</text>
</comment>
<reference evidence="9 10" key="1">
    <citation type="journal article" date="2014" name="Microbiology">
        <title>Unravelling the complete genome sequence of Advenella mimigardefordensis strain DPN7T and novel insights in the catabolism of the xenobiotic polythioester precursor 3,3'-dithiodipropionate.</title>
        <authorList>
            <person name="Wubbeler J.H."/>
            <person name="Hiessl S."/>
            <person name="Schuldes J."/>
            <person name="Thurmer A."/>
            <person name="Daniel R."/>
            <person name="Steinbuchel A."/>
        </authorList>
    </citation>
    <scope>NUCLEOTIDE SEQUENCE [LARGE SCALE GENOMIC DNA]</scope>
    <source>
        <strain evidence="10">DSM 17166 / LMG 22922 / DPN7</strain>
    </source>
</reference>
<dbReference type="Gene3D" id="3.20.20.70">
    <property type="entry name" value="Aldolase class I"/>
    <property type="match status" value="1"/>
</dbReference>
<dbReference type="PATRIC" id="fig|1247726.3.peg.2208"/>
<sequence length="303" mass="32644">MFPQEIKKRISTGLLSFPVTHFNEDLSLNLESYQSHVNWLSGFDAAGLFAAGGTGELFSLTPAEIAATTKAAKEAAGEMPIIAGCGYGTALAQDIARLAEEAGADGLLLLPHYLMNVPQEGIFQHVKAVCDSTGLGVIVYNRANSVATADTIARLADACPNLIGFKDGTGKTDLVRHITAKLGDRLCYIGGMPTHELFAQGFNGIGLTTYSSAVFNFVPGMALRFYNALRANDNATMNEILERFFFPFVQIRDRQPGYAVSAIKAGVELIGRTPGAVRWPLTNLEAAEKEQLRQLIDSVNDLQ</sequence>
<name>W0PBG9_ADVMD</name>
<keyword evidence="4 5" id="KW-0456">Lyase</keyword>
<dbReference type="EMBL" id="CP003915">
    <property type="protein sequence ID" value="AHG64086.1"/>
    <property type="molecule type" value="Genomic_DNA"/>
</dbReference>
<dbReference type="eggNOG" id="COG0329">
    <property type="taxonomic scope" value="Bacteria"/>
</dbReference>
<dbReference type="CDD" id="cd00951">
    <property type="entry name" value="KDGDH"/>
    <property type="match status" value="1"/>
</dbReference>
<dbReference type="PANTHER" id="PTHR12128:SF19">
    <property type="entry name" value="5-DEHYDRO-4-DEOXYGLUCARATE DEHYDRATASE 2-RELATED"/>
    <property type="match status" value="1"/>
</dbReference>
<dbReference type="SMART" id="SM01130">
    <property type="entry name" value="DHDPS"/>
    <property type="match status" value="1"/>
</dbReference>
<evidence type="ECO:0000256" key="6">
    <source>
        <dbReference type="PIRNR" id="PIRNR001365"/>
    </source>
</evidence>
<dbReference type="NCBIfam" id="NF002958">
    <property type="entry name" value="PRK03620.1"/>
    <property type="match status" value="1"/>
</dbReference>
<dbReference type="HOGENOM" id="CLU_049343_5_2_4"/>
<proteinExistence type="inferred from homology"/>
<evidence type="ECO:0000256" key="1">
    <source>
        <dbReference type="ARBA" id="ARBA00001446"/>
    </source>
</evidence>
<dbReference type="PANTHER" id="PTHR12128">
    <property type="entry name" value="DIHYDRODIPICOLINATE SYNTHASE"/>
    <property type="match status" value="1"/>
</dbReference>
<protein>
    <recommendedName>
        <fullName evidence="5">Probable 5-dehydro-4-deoxyglucarate dehydratase</fullName>
        <ecNumber evidence="5">4.2.1.41</ecNumber>
    </recommendedName>
    <alternativeName>
        <fullName evidence="5">5-keto-4-deoxy-glucarate dehydratase</fullName>
        <shortName evidence="5">KDGDH</shortName>
    </alternativeName>
</protein>
<dbReference type="KEGG" id="amim:MIM_c20060"/>
<dbReference type="RefSeq" id="WP_025372722.1">
    <property type="nucleotide sequence ID" value="NZ_CP003915.1"/>
</dbReference>
<evidence type="ECO:0000256" key="7">
    <source>
        <dbReference type="PIRSR" id="PIRSR001365-1"/>
    </source>
</evidence>
<dbReference type="InterPro" id="IPR013785">
    <property type="entry name" value="Aldolase_TIM"/>
</dbReference>
<comment type="catalytic activity">
    <reaction evidence="1 5">
        <text>5-dehydro-4-deoxy-D-glucarate + H(+) = 2,5-dioxopentanoate + CO2 + H2O</text>
        <dbReference type="Rhea" id="RHEA:24608"/>
        <dbReference type="ChEBI" id="CHEBI:15377"/>
        <dbReference type="ChEBI" id="CHEBI:15378"/>
        <dbReference type="ChEBI" id="CHEBI:16526"/>
        <dbReference type="ChEBI" id="CHEBI:42819"/>
        <dbReference type="ChEBI" id="CHEBI:58136"/>
        <dbReference type="EC" id="4.2.1.41"/>
    </reaction>
</comment>
<dbReference type="InterPro" id="IPR002220">
    <property type="entry name" value="DapA-like"/>
</dbReference>
<gene>
    <name evidence="9" type="ORF">MIM_c20060</name>
</gene>
<evidence type="ECO:0000256" key="4">
    <source>
        <dbReference type="ARBA" id="ARBA00023239"/>
    </source>
</evidence>
<evidence type="ECO:0000313" key="9">
    <source>
        <dbReference type="EMBL" id="AHG64086.1"/>
    </source>
</evidence>
<dbReference type="GO" id="GO:0047448">
    <property type="term" value="F:5-dehydro-4-deoxyglucarate dehydratase activity"/>
    <property type="evidence" value="ECO:0007669"/>
    <property type="project" value="UniProtKB-UniRule"/>
</dbReference>
<dbReference type="OrthoDB" id="8995637at2"/>
<dbReference type="AlphaFoldDB" id="W0PBG9"/>
<comment type="similarity">
    <text evidence="3 5 6">Belongs to the DapA family.</text>
</comment>
<dbReference type="HAMAP" id="MF_00694">
    <property type="entry name" value="KDGDH"/>
    <property type="match status" value="1"/>
</dbReference>
<dbReference type="GO" id="GO:0042838">
    <property type="term" value="P:D-glucarate catabolic process"/>
    <property type="evidence" value="ECO:0007669"/>
    <property type="project" value="UniProtKB-UniRule"/>
</dbReference>
<organism evidence="9 10">
    <name type="scientific">Advenella mimigardefordensis (strain DSM 17166 / LMG 22922 / DPN7)</name>
    <dbReference type="NCBI Taxonomy" id="1247726"/>
    <lineage>
        <taxon>Bacteria</taxon>
        <taxon>Pseudomonadati</taxon>
        <taxon>Pseudomonadota</taxon>
        <taxon>Betaproteobacteria</taxon>
        <taxon>Burkholderiales</taxon>
        <taxon>Alcaligenaceae</taxon>
    </lineage>
</organism>
<dbReference type="NCBIfam" id="TIGR03249">
    <property type="entry name" value="KdgD"/>
    <property type="match status" value="1"/>
</dbReference>
<dbReference type="UniPathway" id="UPA00564">
    <property type="reaction ID" value="UER00628"/>
</dbReference>
<evidence type="ECO:0000256" key="8">
    <source>
        <dbReference type="PIRSR" id="PIRSR001365-2"/>
    </source>
</evidence>